<proteinExistence type="predicted"/>
<protein>
    <submittedName>
        <fullName evidence="1">Uncharacterized protein</fullName>
    </submittedName>
</protein>
<reference evidence="1 2" key="1">
    <citation type="submission" date="2024-03" db="EMBL/GenBank/DDBJ databases">
        <authorList>
            <person name="Gkanogiannis A."/>
            <person name="Becerra Lopez-Lavalle L."/>
        </authorList>
    </citation>
    <scope>NUCLEOTIDE SEQUENCE [LARGE SCALE GENOMIC DNA]</scope>
</reference>
<name>A0ABP0XVR5_9ROSI</name>
<sequence length="103" mass="11677">MSLGWEYCFDELLGTGRLILWIWLIWGEKASYLHVPETTWSERHTRIVLSRSPTVPLHSRILLSRSPTVSLHSRILLSRSPSQTLSLASQLGSIADLLSLSLH</sequence>
<organism evidence="1 2">
    <name type="scientific">Citrullus colocynthis</name>
    <name type="common">colocynth</name>
    <dbReference type="NCBI Taxonomy" id="252529"/>
    <lineage>
        <taxon>Eukaryota</taxon>
        <taxon>Viridiplantae</taxon>
        <taxon>Streptophyta</taxon>
        <taxon>Embryophyta</taxon>
        <taxon>Tracheophyta</taxon>
        <taxon>Spermatophyta</taxon>
        <taxon>Magnoliopsida</taxon>
        <taxon>eudicotyledons</taxon>
        <taxon>Gunneridae</taxon>
        <taxon>Pentapetalae</taxon>
        <taxon>rosids</taxon>
        <taxon>fabids</taxon>
        <taxon>Cucurbitales</taxon>
        <taxon>Cucurbitaceae</taxon>
        <taxon>Benincaseae</taxon>
        <taxon>Citrullus</taxon>
    </lineage>
</organism>
<gene>
    <name evidence="1" type="ORF">CITCOLO1_LOCUS3470</name>
</gene>
<accession>A0ABP0XVR5</accession>
<evidence type="ECO:0000313" key="1">
    <source>
        <dbReference type="EMBL" id="CAK9311802.1"/>
    </source>
</evidence>
<keyword evidence="2" id="KW-1185">Reference proteome</keyword>
<dbReference type="Proteomes" id="UP001642487">
    <property type="component" value="Chromosome 10"/>
</dbReference>
<dbReference type="EMBL" id="OZ021744">
    <property type="protein sequence ID" value="CAK9311802.1"/>
    <property type="molecule type" value="Genomic_DNA"/>
</dbReference>
<evidence type="ECO:0000313" key="2">
    <source>
        <dbReference type="Proteomes" id="UP001642487"/>
    </source>
</evidence>